<dbReference type="SMART" id="SM01091">
    <property type="entry name" value="CorC_HlyC"/>
    <property type="match status" value="1"/>
</dbReference>
<dbReference type="InterPro" id="IPR016169">
    <property type="entry name" value="FAD-bd_PCMH_sub2"/>
</dbReference>
<feature type="domain" description="CBS" evidence="11">
    <location>
        <begin position="209"/>
        <end position="272"/>
    </location>
</feature>
<dbReference type="InterPro" id="IPR002550">
    <property type="entry name" value="CNNM"/>
</dbReference>
<dbReference type="Gene3D" id="3.30.465.10">
    <property type="match status" value="1"/>
</dbReference>
<dbReference type="GO" id="GO:0050660">
    <property type="term" value="F:flavin adenine dinucleotide binding"/>
    <property type="evidence" value="ECO:0007669"/>
    <property type="project" value="InterPro"/>
</dbReference>
<dbReference type="FunFam" id="3.10.580.10:FF:000002">
    <property type="entry name" value="Magnesium/cobalt efflux protein CorC"/>
    <property type="match status" value="1"/>
</dbReference>
<dbReference type="PANTHER" id="PTHR22777">
    <property type="entry name" value="HEMOLYSIN-RELATED"/>
    <property type="match status" value="1"/>
</dbReference>
<feature type="transmembrane region" description="Helical" evidence="10">
    <location>
        <begin position="123"/>
        <end position="145"/>
    </location>
</feature>
<dbReference type="Gene3D" id="3.10.580.10">
    <property type="entry name" value="CBS-domain"/>
    <property type="match status" value="1"/>
</dbReference>
<keyword evidence="8 10" id="KW-0472">Membrane</keyword>
<dbReference type="Pfam" id="PF03471">
    <property type="entry name" value="CorC_HlyC"/>
    <property type="match status" value="1"/>
</dbReference>
<comment type="similarity">
    <text evidence="2">Belongs to the UPF0053 family.</text>
</comment>
<evidence type="ECO:0000256" key="2">
    <source>
        <dbReference type="ARBA" id="ARBA00006337"/>
    </source>
</evidence>
<dbReference type="SUPFAM" id="SSF54631">
    <property type="entry name" value="CBS-domain pair"/>
    <property type="match status" value="1"/>
</dbReference>
<evidence type="ECO:0000256" key="4">
    <source>
        <dbReference type="ARBA" id="ARBA00022692"/>
    </source>
</evidence>
<dbReference type="PROSITE" id="PS51371">
    <property type="entry name" value="CBS"/>
    <property type="match status" value="2"/>
</dbReference>
<feature type="transmembrane region" description="Helical" evidence="10">
    <location>
        <begin position="56"/>
        <end position="79"/>
    </location>
</feature>
<dbReference type="GO" id="GO:0005886">
    <property type="term" value="C:plasma membrane"/>
    <property type="evidence" value="ECO:0007669"/>
    <property type="project" value="UniProtKB-SubCell"/>
</dbReference>
<dbReference type="Pfam" id="PF00571">
    <property type="entry name" value="CBS"/>
    <property type="match status" value="2"/>
</dbReference>
<gene>
    <name evidence="12" type="ORF">ENQ76_14810</name>
</gene>
<dbReference type="CDD" id="cd04590">
    <property type="entry name" value="CBS_pair_CorC_HlyC_assoc"/>
    <property type="match status" value="1"/>
</dbReference>
<keyword evidence="7 9" id="KW-0129">CBS domain</keyword>
<keyword evidence="5" id="KW-0677">Repeat</keyword>
<dbReference type="InterPro" id="IPR046342">
    <property type="entry name" value="CBS_dom_sf"/>
</dbReference>
<dbReference type="InterPro" id="IPR036318">
    <property type="entry name" value="FAD-bd_PCMH-like_sf"/>
</dbReference>
<evidence type="ECO:0000256" key="8">
    <source>
        <dbReference type="ARBA" id="ARBA00023136"/>
    </source>
</evidence>
<evidence type="ECO:0000256" key="10">
    <source>
        <dbReference type="SAM" id="Phobius"/>
    </source>
</evidence>
<evidence type="ECO:0000256" key="7">
    <source>
        <dbReference type="ARBA" id="ARBA00023122"/>
    </source>
</evidence>
<dbReference type="InterPro" id="IPR005170">
    <property type="entry name" value="Transptr-assoc_dom"/>
</dbReference>
<dbReference type="InterPro" id="IPR000644">
    <property type="entry name" value="CBS_dom"/>
</dbReference>
<dbReference type="AlphaFoldDB" id="A0A7C2NZP6"/>
<dbReference type="PANTHER" id="PTHR22777:SF32">
    <property type="entry name" value="UPF0053 INNER MEMBRANE PROTEIN YFJD"/>
    <property type="match status" value="1"/>
</dbReference>
<feature type="transmembrane region" description="Helical" evidence="10">
    <location>
        <begin position="91"/>
        <end position="111"/>
    </location>
</feature>
<feature type="domain" description="CBS" evidence="11">
    <location>
        <begin position="278"/>
        <end position="335"/>
    </location>
</feature>
<accession>A0A7C2NZP6</accession>
<keyword evidence="6 10" id="KW-1133">Transmembrane helix</keyword>
<organism evidence="12">
    <name type="scientific">Schlesneria paludicola</name>
    <dbReference type="NCBI Taxonomy" id="360056"/>
    <lineage>
        <taxon>Bacteria</taxon>
        <taxon>Pseudomonadati</taxon>
        <taxon>Planctomycetota</taxon>
        <taxon>Planctomycetia</taxon>
        <taxon>Planctomycetales</taxon>
        <taxon>Planctomycetaceae</taxon>
        <taxon>Schlesneria</taxon>
    </lineage>
</organism>
<evidence type="ECO:0000313" key="12">
    <source>
        <dbReference type="EMBL" id="HEN16729.1"/>
    </source>
</evidence>
<dbReference type="InterPro" id="IPR044751">
    <property type="entry name" value="Ion_transp-like_CBS"/>
</dbReference>
<dbReference type="SUPFAM" id="SSF56176">
    <property type="entry name" value="FAD-binding/transporter-associated domain-like"/>
    <property type="match status" value="1"/>
</dbReference>
<evidence type="ECO:0000256" key="1">
    <source>
        <dbReference type="ARBA" id="ARBA00004651"/>
    </source>
</evidence>
<comment type="subcellular location">
    <subcellularLocation>
        <location evidence="1">Cell membrane</location>
        <topology evidence="1">Multi-pass membrane protein</topology>
    </subcellularLocation>
</comment>
<protein>
    <submittedName>
        <fullName evidence="12">HlyC/CorC family transporter</fullName>
    </submittedName>
</protein>
<reference evidence="12" key="1">
    <citation type="journal article" date="2020" name="mSystems">
        <title>Genome- and Community-Level Interaction Insights into Carbon Utilization and Element Cycling Functions of Hydrothermarchaeota in Hydrothermal Sediment.</title>
        <authorList>
            <person name="Zhou Z."/>
            <person name="Liu Y."/>
            <person name="Xu W."/>
            <person name="Pan J."/>
            <person name="Luo Z.H."/>
            <person name="Li M."/>
        </authorList>
    </citation>
    <scope>NUCLEOTIDE SEQUENCE [LARGE SCALE GENOMIC DNA]</scope>
    <source>
        <strain evidence="12">SpSt-339</strain>
    </source>
</reference>
<keyword evidence="4 10" id="KW-0812">Transmembrane</keyword>
<dbReference type="EMBL" id="DSOK01000407">
    <property type="protein sequence ID" value="HEN16729.1"/>
    <property type="molecule type" value="Genomic_DNA"/>
</dbReference>
<keyword evidence="3" id="KW-1003">Cell membrane</keyword>
<dbReference type="Pfam" id="PF01595">
    <property type="entry name" value="CNNM"/>
    <property type="match status" value="1"/>
</dbReference>
<name>A0A7C2NZP6_9PLAN</name>
<feature type="transmembrane region" description="Helical" evidence="10">
    <location>
        <begin position="6"/>
        <end position="25"/>
    </location>
</feature>
<evidence type="ECO:0000259" key="11">
    <source>
        <dbReference type="PROSITE" id="PS51371"/>
    </source>
</evidence>
<evidence type="ECO:0000256" key="9">
    <source>
        <dbReference type="PROSITE-ProRule" id="PRU00703"/>
    </source>
</evidence>
<comment type="caution">
    <text evidence="12">The sequence shown here is derived from an EMBL/GenBank/DDBJ whole genome shotgun (WGS) entry which is preliminary data.</text>
</comment>
<evidence type="ECO:0000256" key="3">
    <source>
        <dbReference type="ARBA" id="ARBA00022475"/>
    </source>
</evidence>
<dbReference type="SMART" id="SM00116">
    <property type="entry name" value="CBS"/>
    <property type="match status" value="2"/>
</dbReference>
<evidence type="ECO:0000256" key="6">
    <source>
        <dbReference type="ARBA" id="ARBA00022989"/>
    </source>
</evidence>
<proteinExistence type="inferred from homology"/>
<sequence length="443" mass="49737">MIPLPWLLFGLLVLVFVGAFGCYALRDFAYSRLEELCERKRVPERFREILTQQSQALLALELVVTGSVLVSGILAYLWLGPLPAGPPGAMVLRLVEYGVAVMVILIVADLLPWTLAQVRAEAFLYRFWPVIHGLLVVLRPVLVVVRMADRYAHRFAGLGDPEADDASVIDEEIRTVVDEGRREGVLHQDAGVMIERVMELQHDDVSAILTPRTDMICIQIDCTLEEARRQLLESGHSRVPTYGDSTDDILGILYAKDLLRALEPNRQPGEPIPVLRDLIREPVYVPVTTEIPALLELMKRQHVQIAIVLDEYGGVAGLVTMEDILEEIVGEIEDEYDEDVIRQRISIVSDTVAEVDARVHLDDLNERFGYGLPEDQEFDTIGGFVFSLLGHMPTAGEELKYRRLKFTVLAADRRKITRLRIERDVPQDDAASLQPDDATSSAR</sequence>
<evidence type="ECO:0000256" key="5">
    <source>
        <dbReference type="ARBA" id="ARBA00022737"/>
    </source>
</evidence>